<reference evidence="1 2" key="1">
    <citation type="journal article" date="2013" name="Proc. Natl. Acad. Sci. U.S.A.">
        <title>Fine-scale variation in meiotic recombination in Mimulus inferred from population shotgun sequencing.</title>
        <authorList>
            <person name="Hellsten U."/>
            <person name="Wright K.M."/>
            <person name="Jenkins J."/>
            <person name="Shu S."/>
            <person name="Yuan Y."/>
            <person name="Wessler S.R."/>
            <person name="Schmutz J."/>
            <person name="Willis J.H."/>
            <person name="Rokhsar D.S."/>
        </authorList>
    </citation>
    <scope>NUCLEOTIDE SEQUENCE [LARGE SCALE GENOMIC DNA]</scope>
    <source>
        <strain evidence="2">cv. DUN x IM62</strain>
    </source>
</reference>
<feature type="non-terminal residue" evidence="1">
    <location>
        <position position="31"/>
    </location>
</feature>
<dbReference type="EMBL" id="KI631751">
    <property type="protein sequence ID" value="EYU26169.1"/>
    <property type="molecule type" value="Genomic_DNA"/>
</dbReference>
<sequence>MPQLSSAVPISPSNVCLEDARRRSVTYHPSV</sequence>
<dbReference type="Proteomes" id="UP000030748">
    <property type="component" value="Unassembled WGS sequence"/>
</dbReference>
<accession>A0A022QEY5</accession>
<organism evidence="1 2">
    <name type="scientific">Erythranthe guttata</name>
    <name type="common">Yellow monkey flower</name>
    <name type="synonym">Mimulus guttatus</name>
    <dbReference type="NCBI Taxonomy" id="4155"/>
    <lineage>
        <taxon>Eukaryota</taxon>
        <taxon>Viridiplantae</taxon>
        <taxon>Streptophyta</taxon>
        <taxon>Embryophyta</taxon>
        <taxon>Tracheophyta</taxon>
        <taxon>Spermatophyta</taxon>
        <taxon>Magnoliopsida</taxon>
        <taxon>eudicotyledons</taxon>
        <taxon>Gunneridae</taxon>
        <taxon>Pentapetalae</taxon>
        <taxon>asterids</taxon>
        <taxon>lamiids</taxon>
        <taxon>Lamiales</taxon>
        <taxon>Phrymaceae</taxon>
        <taxon>Erythranthe</taxon>
    </lineage>
</organism>
<protein>
    <submittedName>
        <fullName evidence="1">Uncharacterized protein</fullName>
    </submittedName>
</protein>
<proteinExistence type="predicted"/>
<keyword evidence="2" id="KW-1185">Reference proteome</keyword>
<dbReference type="AlphaFoldDB" id="A0A022QEY5"/>
<name>A0A022QEY5_ERYGU</name>
<gene>
    <name evidence="1" type="ORF">MIMGU_mgv1a0255742mg</name>
</gene>
<evidence type="ECO:0000313" key="2">
    <source>
        <dbReference type="Proteomes" id="UP000030748"/>
    </source>
</evidence>
<evidence type="ECO:0000313" key="1">
    <source>
        <dbReference type="EMBL" id="EYU26169.1"/>
    </source>
</evidence>